<proteinExistence type="predicted"/>
<dbReference type="Proteomes" id="UP001207582">
    <property type="component" value="Unassembled WGS sequence"/>
</dbReference>
<evidence type="ECO:0000313" key="3">
    <source>
        <dbReference type="EMBL" id="MCW3782571.1"/>
    </source>
</evidence>
<keyword evidence="4" id="KW-1185">Reference proteome</keyword>
<gene>
    <name evidence="3" type="primary">pilO2</name>
    <name evidence="3" type="ORF">OM960_13345</name>
</gene>
<dbReference type="RefSeq" id="WP_264772304.1">
    <property type="nucleotide sequence ID" value="NZ_JAPDOG010000011.1"/>
</dbReference>
<name>A0ABT3J4F4_9RHOB</name>
<feature type="region of interest" description="Disordered" evidence="1">
    <location>
        <begin position="1"/>
        <end position="64"/>
    </location>
</feature>
<evidence type="ECO:0000313" key="4">
    <source>
        <dbReference type="Proteomes" id="UP001207582"/>
    </source>
</evidence>
<dbReference type="EMBL" id="JAPDOG010000011">
    <property type="protein sequence ID" value="MCW3782571.1"/>
    <property type="molecule type" value="Genomic_DNA"/>
</dbReference>
<keyword evidence="2" id="KW-0472">Membrane</keyword>
<protein>
    <submittedName>
        <fullName evidence="3">Type 4b pilus protein PilO2</fullName>
    </submittedName>
</protein>
<keyword evidence="2" id="KW-0812">Transmembrane</keyword>
<keyword evidence="2" id="KW-1133">Transmembrane helix</keyword>
<dbReference type="InterPro" id="IPR009663">
    <property type="entry name" value="PAP_PilO"/>
</dbReference>
<accession>A0ABT3J4F4</accession>
<evidence type="ECO:0000256" key="2">
    <source>
        <dbReference type="SAM" id="Phobius"/>
    </source>
</evidence>
<sequence>MKFRKREKTTDDGAPEGEVKPRRFARVLGRKTAPEVGEAGDGFVPENPRSKKATPKASKGTSMKSLSFSASAASAAELKKSISTSPDIFMDEPGVIAFGKKKAALGLSWTTRDEDKTVKAQIRDLNEQSAEDPASRTVNYQFYTDTKKTGFVGLGSPDLGHKSGMKALVTLLSPAITGPRWIGVFRLDESKDLWWVGSIRDSKVFEDQIITGRHRAEEIFLTELQAPDWSSVFAPEDWGIAQTRGERLHEVVDFRGGEKLKSISPVKDNLPRIALVAAVAAVAAGGFLFFQNMKAKELRELEELRKRVESQVSLGPQDFPWYNVTRADLFISTCMSEIEKSIIVIPGWEAQPISCTISGGQGTISTGWSRMGGRFSWLRTAIPGEDPQPTMSPDGTTAAFSRSFTAPYDELSFADQPWGGAQIDSWVRERLQVFGLELSMRPNQENRDAAGAKPLFNSHDIRIQTPYAMRNYGDLLRDVPALVPQVLIYNVQTSSWDLALKAYHPPILPVPKQ</sequence>
<organism evidence="3 4">
    <name type="scientific">Defluviimonas salinarum</name>
    <dbReference type="NCBI Taxonomy" id="2992147"/>
    <lineage>
        <taxon>Bacteria</taxon>
        <taxon>Pseudomonadati</taxon>
        <taxon>Pseudomonadota</taxon>
        <taxon>Alphaproteobacteria</taxon>
        <taxon>Rhodobacterales</taxon>
        <taxon>Paracoccaceae</taxon>
        <taxon>Albidovulum</taxon>
    </lineage>
</organism>
<evidence type="ECO:0000256" key="1">
    <source>
        <dbReference type="SAM" id="MobiDB-lite"/>
    </source>
</evidence>
<reference evidence="3 4" key="1">
    <citation type="submission" date="2022-10" db="EMBL/GenBank/DDBJ databases">
        <title>Defluviimonas sp. CAU 1641 isolated from mud.</title>
        <authorList>
            <person name="Kim W."/>
        </authorList>
    </citation>
    <scope>NUCLEOTIDE SEQUENCE [LARGE SCALE GENOMIC DNA]</scope>
    <source>
        <strain evidence="3 4">CAU 1641</strain>
    </source>
</reference>
<comment type="caution">
    <text evidence="3">The sequence shown here is derived from an EMBL/GenBank/DDBJ whole genome shotgun (WGS) entry which is preliminary data.</text>
</comment>
<dbReference type="Pfam" id="PF06864">
    <property type="entry name" value="PAP_PilO"/>
    <property type="match status" value="1"/>
</dbReference>
<feature type="transmembrane region" description="Helical" evidence="2">
    <location>
        <begin position="270"/>
        <end position="290"/>
    </location>
</feature>